<evidence type="ECO:0000313" key="5">
    <source>
        <dbReference type="Proteomes" id="UP000095347"/>
    </source>
</evidence>
<dbReference type="SMART" id="SM00448">
    <property type="entry name" value="REC"/>
    <property type="match status" value="1"/>
</dbReference>
<accession>A0A1E5QB46</accession>
<feature type="compositionally biased region" description="Basic and acidic residues" evidence="2">
    <location>
        <begin position="145"/>
        <end position="164"/>
    </location>
</feature>
<dbReference type="EMBL" id="MCGG01000008">
    <property type="protein sequence ID" value="OEJ69171.1"/>
    <property type="molecule type" value="Genomic_DNA"/>
</dbReference>
<dbReference type="PANTHER" id="PTHR43228:SF1">
    <property type="entry name" value="TWO-COMPONENT RESPONSE REGULATOR ARR22"/>
    <property type="match status" value="1"/>
</dbReference>
<keyword evidence="1" id="KW-0597">Phosphoprotein</keyword>
<reference evidence="5" key="1">
    <citation type="submission" date="2016-07" db="EMBL/GenBank/DDBJ databases">
        <authorList>
            <person name="Florea S."/>
            <person name="Webb J.S."/>
            <person name="Jaromczyk J."/>
            <person name="Schardl C.L."/>
        </authorList>
    </citation>
    <scope>NUCLEOTIDE SEQUENCE [LARGE SCALE GENOMIC DNA]</scope>
    <source>
        <strain evidence="5">MV-1</strain>
    </source>
</reference>
<name>A0A1E5QB46_9PROT</name>
<dbReference type="InterPro" id="IPR011006">
    <property type="entry name" value="CheY-like_superfamily"/>
</dbReference>
<proteinExistence type="predicted"/>
<dbReference type="InterPro" id="IPR052048">
    <property type="entry name" value="ST_Response_Regulator"/>
</dbReference>
<sequence>MGQSSYLANIRFLIVDDNSFMRGILRRILDTLGVNEINEAANGEEALETLKKWPADIVLLDWEMTPFNGIEFTKMVRNSHDSSKAFEPIIMISAHSEYWRISAARDAGVTEFLVKPISVKALFSRIQNVIENPRPFVNAPGFFGPDRRRHEVNHQQERREHDPDQISPDLVMSQDEINDFFSTHPNDPAHMPSYTPATPLKSDASDDKAPDTTS</sequence>
<dbReference type="AlphaFoldDB" id="A0A1E5QB46"/>
<protein>
    <recommendedName>
        <fullName evidence="3">Response regulatory domain-containing protein</fullName>
    </recommendedName>
</protein>
<gene>
    <name evidence="4" type="ORF">BEN30_03475</name>
</gene>
<dbReference type="OrthoDB" id="9786548at2"/>
<dbReference type="SUPFAM" id="SSF52172">
    <property type="entry name" value="CheY-like"/>
    <property type="match status" value="1"/>
</dbReference>
<dbReference type="Pfam" id="PF00072">
    <property type="entry name" value="Response_reg"/>
    <property type="match status" value="1"/>
</dbReference>
<dbReference type="STRING" id="28181.BEN30_03475"/>
<feature type="region of interest" description="Disordered" evidence="2">
    <location>
        <begin position="137"/>
        <end position="214"/>
    </location>
</feature>
<evidence type="ECO:0000313" key="4">
    <source>
        <dbReference type="EMBL" id="OEJ69171.1"/>
    </source>
</evidence>
<feature type="domain" description="Response regulatory" evidence="3">
    <location>
        <begin position="11"/>
        <end position="130"/>
    </location>
</feature>
<organism evidence="4 5">
    <name type="scientific">Magnetovibrio blakemorei</name>
    <dbReference type="NCBI Taxonomy" id="28181"/>
    <lineage>
        <taxon>Bacteria</taxon>
        <taxon>Pseudomonadati</taxon>
        <taxon>Pseudomonadota</taxon>
        <taxon>Alphaproteobacteria</taxon>
        <taxon>Rhodospirillales</taxon>
        <taxon>Magnetovibrionaceae</taxon>
        <taxon>Magnetovibrio</taxon>
    </lineage>
</organism>
<dbReference type="Proteomes" id="UP000095347">
    <property type="component" value="Unassembled WGS sequence"/>
</dbReference>
<keyword evidence="5" id="KW-1185">Reference proteome</keyword>
<dbReference type="PANTHER" id="PTHR43228">
    <property type="entry name" value="TWO-COMPONENT RESPONSE REGULATOR"/>
    <property type="match status" value="1"/>
</dbReference>
<dbReference type="InterPro" id="IPR001789">
    <property type="entry name" value="Sig_transdc_resp-reg_receiver"/>
</dbReference>
<feature type="modified residue" description="4-aspartylphosphate" evidence="1">
    <location>
        <position position="61"/>
    </location>
</feature>
<evidence type="ECO:0000256" key="2">
    <source>
        <dbReference type="SAM" id="MobiDB-lite"/>
    </source>
</evidence>
<dbReference type="PROSITE" id="PS50110">
    <property type="entry name" value="RESPONSE_REGULATORY"/>
    <property type="match status" value="1"/>
</dbReference>
<dbReference type="Gene3D" id="3.40.50.2300">
    <property type="match status" value="1"/>
</dbReference>
<dbReference type="GO" id="GO:0000160">
    <property type="term" value="P:phosphorelay signal transduction system"/>
    <property type="evidence" value="ECO:0007669"/>
    <property type="project" value="InterPro"/>
</dbReference>
<feature type="compositionally biased region" description="Basic and acidic residues" evidence="2">
    <location>
        <begin position="203"/>
        <end position="214"/>
    </location>
</feature>
<comment type="caution">
    <text evidence="4">The sequence shown here is derived from an EMBL/GenBank/DDBJ whole genome shotgun (WGS) entry which is preliminary data.</text>
</comment>
<dbReference type="RefSeq" id="WP_069956635.1">
    <property type="nucleotide sequence ID" value="NZ_MCGG01000008.1"/>
</dbReference>
<evidence type="ECO:0000256" key="1">
    <source>
        <dbReference type="PROSITE-ProRule" id="PRU00169"/>
    </source>
</evidence>
<evidence type="ECO:0000259" key="3">
    <source>
        <dbReference type="PROSITE" id="PS50110"/>
    </source>
</evidence>